<evidence type="ECO:0000256" key="2">
    <source>
        <dbReference type="ARBA" id="ARBA00023125"/>
    </source>
</evidence>
<sequence>MIRAAVELFRERGYAGTSFGDVIERSGAPRGSIYHHFPGGKVQLAEEALRWYAQRSTEALSRLTGGFPADEAVALFLDASQDALRRSEFGQGCPVAGVALDLAPSDTTLATASTETFTAWQSVLAAAFTRDGAAPSRAARAATLVVAAVEGGLLLARAARSTNPLDDVRSELAGYVRAVLGHPA</sequence>
<keyword evidence="2 4" id="KW-0238">DNA-binding</keyword>
<dbReference type="Gene3D" id="1.10.357.10">
    <property type="entry name" value="Tetracycline Repressor, domain 2"/>
    <property type="match status" value="1"/>
</dbReference>
<evidence type="ECO:0000256" key="1">
    <source>
        <dbReference type="ARBA" id="ARBA00023015"/>
    </source>
</evidence>
<feature type="domain" description="HTH tetR-type" evidence="5">
    <location>
        <begin position="1"/>
        <end position="55"/>
    </location>
</feature>
<proteinExistence type="predicted"/>
<dbReference type="EMBL" id="BAAAYN010000023">
    <property type="protein sequence ID" value="GAA3388226.1"/>
    <property type="molecule type" value="Genomic_DNA"/>
</dbReference>
<keyword evidence="7" id="KW-1185">Reference proteome</keyword>
<evidence type="ECO:0000313" key="7">
    <source>
        <dbReference type="Proteomes" id="UP001501676"/>
    </source>
</evidence>
<gene>
    <name evidence="6" type="ORF">GCM10020369_33570</name>
</gene>
<dbReference type="Proteomes" id="UP001501676">
    <property type="component" value="Unassembled WGS sequence"/>
</dbReference>
<protein>
    <submittedName>
        <fullName evidence="6">TetR/AcrR family transcriptional regulator</fullName>
    </submittedName>
</protein>
<dbReference type="PANTHER" id="PTHR47506:SF3">
    <property type="entry name" value="HTH-TYPE TRANSCRIPTIONAL REGULATOR LMRA"/>
    <property type="match status" value="1"/>
</dbReference>
<feature type="DNA-binding region" description="H-T-H motif" evidence="4">
    <location>
        <begin position="18"/>
        <end position="37"/>
    </location>
</feature>
<evidence type="ECO:0000259" key="5">
    <source>
        <dbReference type="PROSITE" id="PS50977"/>
    </source>
</evidence>
<keyword evidence="1" id="KW-0805">Transcription regulation</keyword>
<dbReference type="PRINTS" id="PR00455">
    <property type="entry name" value="HTHTETR"/>
</dbReference>
<reference evidence="7" key="1">
    <citation type="journal article" date="2019" name="Int. J. Syst. Evol. Microbiol.">
        <title>The Global Catalogue of Microorganisms (GCM) 10K type strain sequencing project: providing services to taxonomists for standard genome sequencing and annotation.</title>
        <authorList>
            <consortium name="The Broad Institute Genomics Platform"/>
            <consortium name="The Broad Institute Genome Sequencing Center for Infectious Disease"/>
            <person name="Wu L."/>
            <person name="Ma J."/>
        </authorList>
    </citation>
    <scope>NUCLEOTIDE SEQUENCE [LARGE SCALE GENOMIC DNA]</scope>
    <source>
        <strain evidence="7">JCM 9458</strain>
    </source>
</reference>
<accession>A0ABP6SY21</accession>
<dbReference type="InterPro" id="IPR001647">
    <property type="entry name" value="HTH_TetR"/>
</dbReference>
<dbReference type="InterPro" id="IPR009057">
    <property type="entry name" value="Homeodomain-like_sf"/>
</dbReference>
<dbReference type="InterPro" id="IPR054156">
    <property type="entry name" value="YxaF_TetR_C"/>
</dbReference>
<evidence type="ECO:0000256" key="3">
    <source>
        <dbReference type="ARBA" id="ARBA00023163"/>
    </source>
</evidence>
<dbReference type="InterPro" id="IPR036271">
    <property type="entry name" value="Tet_transcr_reg_TetR-rel_C_sf"/>
</dbReference>
<dbReference type="PROSITE" id="PS50977">
    <property type="entry name" value="HTH_TETR_2"/>
    <property type="match status" value="1"/>
</dbReference>
<dbReference type="Pfam" id="PF21993">
    <property type="entry name" value="TetR_C_13_2"/>
    <property type="match status" value="1"/>
</dbReference>
<evidence type="ECO:0000313" key="6">
    <source>
        <dbReference type="EMBL" id="GAA3388226.1"/>
    </source>
</evidence>
<name>A0ABP6SY21_9ACTN</name>
<keyword evidence="3" id="KW-0804">Transcription</keyword>
<evidence type="ECO:0000256" key="4">
    <source>
        <dbReference type="PROSITE-ProRule" id="PRU00335"/>
    </source>
</evidence>
<organism evidence="6 7">
    <name type="scientific">Cryptosporangium minutisporangium</name>
    <dbReference type="NCBI Taxonomy" id="113569"/>
    <lineage>
        <taxon>Bacteria</taxon>
        <taxon>Bacillati</taxon>
        <taxon>Actinomycetota</taxon>
        <taxon>Actinomycetes</taxon>
        <taxon>Cryptosporangiales</taxon>
        <taxon>Cryptosporangiaceae</taxon>
        <taxon>Cryptosporangium</taxon>
    </lineage>
</organism>
<dbReference type="PANTHER" id="PTHR47506">
    <property type="entry name" value="TRANSCRIPTIONAL REGULATORY PROTEIN"/>
    <property type="match status" value="1"/>
</dbReference>
<dbReference type="SUPFAM" id="SSF48498">
    <property type="entry name" value="Tetracyclin repressor-like, C-terminal domain"/>
    <property type="match status" value="1"/>
</dbReference>
<dbReference type="SUPFAM" id="SSF46689">
    <property type="entry name" value="Homeodomain-like"/>
    <property type="match status" value="1"/>
</dbReference>
<dbReference type="Pfam" id="PF00440">
    <property type="entry name" value="TetR_N"/>
    <property type="match status" value="1"/>
</dbReference>
<comment type="caution">
    <text evidence="6">The sequence shown here is derived from an EMBL/GenBank/DDBJ whole genome shotgun (WGS) entry which is preliminary data.</text>
</comment>